<evidence type="ECO:0000313" key="2">
    <source>
        <dbReference type="Proteomes" id="UP001594351"/>
    </source>
</evidence>
<reference evidence="1 2" key="1">
    <citation type="submission" date="2024-09" db="EMBL/GenBank/DDBJ databases">
        <title>Laminarin stimulates single cell rates of sulfate reduction while oxygen inhibits transcriptomic activity in coastal marine sediment.</title>
        <authorList>
            <person name="Lindsay M."/>
            <person name="Orcutt B."/>
            <person name="Emerson D."/>
            <person name="Stepanauskas R."/>
            <person name="D'Angelo T."/>
        </authorList>
    </citation>
    <scope>NUCLEOTIDE SEQUENCE [LARGE SCALE GENOMIC DNA]</scope>
    <source>
        <strain evidence="1">SAG AM-311-K15</strain>
    </source>
</reference>
<evidence type="ECO:0008006" key="3">
    <source>
        <dbReference type="Google" id="ProtNLM"/>
    </source>
</evidence>
<evidence type="ECO:0000313" key="1">
    <source>
        <dbReference type="EMBL" id="MFC1850835.1"/>
    </source>
</evidence>
<dbReference type="Proteomes" id="UP001594351">
    <property type="component" value="Unassembled WGS sequence"/>
</dbReference>
<accession>A0ABV6YXA9</accession>
<proteinExistence type="predicted"/>
<keyword evidence="2" id="KW-1185">Reference proteome</keyword>
<organism evidence="1 2">
    <name type="scientific">candidate division CSSED10-310 bacterium</name>
    <dbReference type="NCBI Taxonomy" id="2855610"/>
    <lineage>
        <taxon>Bacteria</taxon>
        <taxon>Bacteria division CSSED10-310</taxon>
    </lineage>
</organism>
<protein>
    <recommendedName>
        <fullName evidence="3">Roadblock/LAMTOR2 domain-containing protein</fullName>
    </recommendedName>
</protein>
<gene>
    <name evidence="1" type="ORF">ACFL27_11630</name>
</gene>
<comment type="caution">
    <text evidence="1">The sequence shown here is derived from an EMBL/GenBank/DDBJ whole genome shotgun (WGS) entry which is preliminary data.</text>
</comment>
<dbReference type="EMBL" id="JBHPBY010000128">
    <property type="protein sequence ID" value="MFC1850835.1"/>
    <property type="molecule type" value="Genomic_DNA"/>
</dbReference>
<sequence>MLSERRKDRSGETYAAVRKQLAAIARDGEFRTVLIADCDGLVIAASNNDPINDSLGVLGVHYFYKRESNELVPEKTFVLRNRKDHSSIIVHSFTLVDQRVLLMALAKDVKSIHPLVNRAVSGAKRILEN</sequence>
<name>A0ABV6YXA9_UNCC1</name>